<reference evidence="5 6" key="1">
    <citation type="journal article" date="2018" name="New Phytol.">
        <title>Phylogenomics of Endogonaceae and evolution of mycorrhizas within Mucoromycota.</title>
        <authorList>
            <person name="Chang Y."/>
            <person name="Desiro A."/>
            <person name="Na H."/>
            <person name="Sandor L."/>
            <person name="Lipzen A."/>
            <person name="Clum A."/>
            <person name="Barry K."/>
            <person name="Grigoriev I.V."/>
            <person name="Martin F.M."/>
            <person name="Stajich J.E."/>
            <person name="Smith M.E."/>
            <person name="Bonito G."/>
            <person name="Spatafora J.W."/>
        </authorList>
    </citation>
    <scope>NUCLEOTIDE SEQUENCE [LARGE SCALE GENOMIC DNA]</scope>
    <source>
        <strain evidence="5 6">AD002</strain>
    </source>
</reference>
<evidence type="ECO:0000256" key="2">
    <source>
        <dbReference type="ARBA" id="ARBA00023306"/>
    </source>
</evidence>
<feature type="region of interest" description="Disordered" evidence="3">
    <location>
        <begin position="1"/>
        <end position="118"/>
    </location>
</feature>
<keyword evidence="2" id="KW-0131">Cell cycle</keyword>
<dbReference type="PANTHER" id="PTHR28637">
    <property type="entry name" value="DNA REPLICATION FACTOR CDT1"/>
    <property type="match status" value="1"/>
</dbReference>
<feature type="compositionally biased region" description="Basic and acidic residues" evidence="3">
    <location>
        <begin position="422"/>
        <end position="431"/>
    </location>
</feature>
<organism evidence="5 6">
    <name type="scientific">Jimgerdemannia flammicorona</name>
    <dbReference type="NCBI Taxonomy" id="994334"/>
    <lineage>
        <taxon>Eukaryota</taxon>
        <taxon>Fungi</taxon>
        <taxon>Fungi incertae sedis</taxon>
        <taxon>Mucoromycota</taxon>
        <taxon>Mucoromycotina</taxon>
        <taxon>Endogonomycetes</taxon>
        <taxon>Endogonales</taxon>
        <taxon>Endogonaceae</taxon>
        <taxon>Jimgerdemannia</taxon>
    </lineage>
</organism>
<evidence type="ECO:0000256" key="3">
    <source>
        <dbReference type="SAM" id="MobiDB-lite"/>
    </source>
</evidence>
<dbReference type="Pfam" id="PF08839">
    <property type="entry name" value="CDT1"/>
    <property type="match status" value="1"/>
</dbReference>
<feature type="region of interest" description="Disordered" evidence="3">
    <location>
        <begin position="276"/>
        <end position="308"/>
    </location>
</feature>
<dbReference type="GO" id="GO:0071163">
    <property type="term" value="P:DNA replication preinitiation complex assembly"/>
    <property type="evidence" value="ECO:0007669"/>
    <property type="project" value="InterPro"/>
</dbReference>
<proteinExistence type="inferred from homology"/>
<dbReference type="InterPro" id="IPR045173">
    <property type="entry name" value="Cdt1"/>
</dbReference>
<dbReference type="Proteomes" id="UP000274822">
    <property type="component" value="Unassembled WGS sequence"/>
</dbReference>
<dbReference type="InterPro" id="IPR014939">
    <property type="entry name" value="CDT1_Gemini-bd-like"/>
</dbReference>
<dbReference type="SMART" id="SM01075">
    <property type="entry name" value="CDT1"/>
    <property type="match status" value="1"/>
</dbReference>
<evidence type="ECO:0000259" key="4">
    <source>
        <dbReference type="SMART" id="SM01075"/>
    </source>
</evidence>
<sequence>MITASDQAPATPKKSIEHTDNHKQENPLSETSAYIENEAKNNGPENAYPTPTPKRESRAAARAALANIPMSPRRTKKTWPVSPPSSPSVRAAASLSSSSSPPPVVSSSSSSSPPPAEIPAHQKYAHLLQKKLGADGNSPPPAHRPPSAYGSPFTPSTATFAQAPLEDPDAIPAFLKYASIFNQGLPLPDKYEVLAKISHALDHALVFMKGQNQQCVFHKVKKPVENMSRRTFEMRHLAQIKTIAPNAYTFEAVQVQYQNKRVDSVTIEFGSLATDDAASGTSMGRDDDVGSTPVTSSTKDRALKPLANQEPLLSSAQLDRRRETIRSLLFDLVNDEHEKFLANLLVRPEPTTPDAPLRHWHPRFDLDTVPDVAEAPLPQVARNVVNPAALLKSSGNALPAKVHGTLAKVAANLEASKAAKKNPAESVRKEGSSSPKPADKPATTASKASALLERIRAKEKKKAEETMYGDSPEKIRRRTMMSRLPDIVDLISFVFTSSKKNVMFLRELSRKITESYKTPLSEAEAEDHIRLLAEVAPDWCRLSSVDNGTLLKIERHKALREVKNGILNALAKM</sequence>
<dbReference type="CDD" id="cd08767">
    <property type="entry name" value="Cdt1_c"/>
    <property type="match status" value="1"/>
</dbReference>
<evidence type="ECO:0000313" key="6">
    <source>
        <dbReference type="Proteomes" id="UP000274822"/>
    </source>
</evidence>
<feature type="compositionally biased region" description="Basic and acidic residues" evidence="3">
    <location>
        <begin position="14"/>
        <end position="25"/>
    </location>
</feature>
<feature type="compositionally biased region" description="Low complexity" evidence="3">
    <location>
        <begin position="87"/>
        <end position="111"/>
    </location>
</feature>
<dbReference type="PANTHER" id="PTHR28637:SF1">
    <property type="entry name" value="DNA REPLICATION FACTOR CDT1"/>
    <property type="match status" value="1"/>
</dbReference>
<dbReference type="GO" id="GO:0030174">
    <property type="term" value="P:regulation of DNA-templated DNA replication initiation"/>
    <property type="evidence" value="ECO:0007669"/>
    <property type="project" value="InterPro"/>
</dbReference>
<dbReference type="CDD" id="cd08674">
    <property type="entry name" value="Cdt1_m"/>
    <property type="match status" value="1"/>
</dbReference>
<dbReference type="GO" id="GO:0070182">
    <property type="term" value="F:DNA polymerase binding"/>
    <property type="evidence" value="ECO:0007669"/>
    <property type="project" value="TreeGrafter"/>
</dbReference>
<dbReference type="EMBL" id="RBNJ01018225">
    <property type="protein sequence ID" value="RUS23870.1"/>
    <property type="molecule type" value="Genomic_DNA"/>
</dbReference>
<dbReference type="InterPro" id="IPR032054">
    <property type="entry name" value="Cdt1_C"/>
</dbReference>
<dbReference type="InterPro" id="IPR036390">
    <property type="entry name" value="WH_DNA-bd_sf"/>
</dbReference>
<comment type="similarity">
    <text evidence="1">Belongs to the Cdt1 family.</text>
</comment>
<comment type="caution">
    <text evidence="5">The sequence shown here is derived from an EMBL/GenBank/DDBJ whole genome shotgun (WGS) entry which is preliminary data.</text>
</comment>
<dbReference type="AlphaFoldDB" id="A0A433Q266"/>
<feature type="region of interest" description="Disordered" evidence="3">
    <location>
        <begin position="417"/>
        <end position="447"/>
    </location>
</feature>
<dbReference type="GO" id="GO:0003677">
    <property type="term" value="F:DNA binding"/>
    <property type="evidence" value="ECO:0007669"/>
    <property type="project" value="InterPro"/>
</dbReference>
<dbReference type="SUPFAM" id="SSF46785">
    <property type="entry name" value="Winged helix' DNA-binding domain"/>
    <property type="match status" value="1"/>
</dbReference>
<dbReference type="GO" id="GO:0000076">
    <property type="term" value="P:DNA replication checkpoint signaling"/>
    <property type="evidence" value="ECO:0007669"/>
    <property type="project" value="TreeGrafter"/>
</dbReference>
<protein>
    <recommendedName>
        <fullName evidence="4">CDT1 Geminin-binding domain-containing protein</fullName>
    </recommendedName>
</protein>
<dbReference type="GO" id="GO:0000278">
    <property type="term" value="P:mitotic cell cycle"/>
    <property type="evidence" value="ECO:0007669"/>
    <property type="project" value="TreeGrafter"/>
</dbReference>
<evidence type="ECO:0000313" key="5">
    <source>
        <dbReference type="EMBL" id="RUS23870.1"/>
    </source>
</evidence>
<feature type="region of interest" description="Disordered" evidence="3">
    <location>
        <begin position="132"/>
        <end position="159"/>
    </location>
</feature>
<dbReference type="InterPro" id="IPR038090">
    <property type="entry name" value="Cdt1_C_WH_dom_sf"/>
</dbReference>
<dbReference type="GO" id="GO:0005634">
    <property type="term" value="C:nucleus"/>
    <property type="evidence" value="ECO:0007669"/>
    <property type="project" value="TreeGrafter"/>
</dbReference>
<evidence type="ECO:0000256" key="1">
    <source>
        <dbReference type="ARBA" id="ARBA00008356"/>
    </source>
</evidence>
<dbReference type="Gene3D" id="1.10.10.1420">
    <property type="entry name" value="DNA replication factor Cdt1, C-terminal WH domain"/>
    <property type="match status" value="1"/>
</dbReference>
<keyword evidence="6" id="KW-1185">Reference proteome</keyword>
<gene>
    <name evidence="5" type="ORF">BC938DRAFT_474479</name>
</gene>
<name>A0A433Q266_9FUNG</name>
<feature type="domain" description="CDT1 Geminin-binding" evidence="4">
    <location>
        <begin position="187"/>
        <end position="379"/>
    </location>
</feature>
<accession>A0A433Q266</accession>
<dbReference type="Pfam" id="PF16679">
    <property type="entry name" value="CDT1_C"/>
    <property type="match status" value="1"/>
</dbReference>